<evidence type="ECO:0000256" key="3">
    <source>
        <dbReference type="ARBA" id="ARBA00023082"/>
    </source>
</evidence>
<dbReference type="GO" id="GO:0003677">
    <property type="term" value="F:DNA binding"/>
    <property type="evidence" value="ECO:0007669"/>
    <property type="project" value="UniProtKB-KW"/>
</dbReference>
<name>A0A1H6JTA0_RUMFL</name>
<dbReference type="NCBIfam" id="TIGR02937">
    <property type="entry name" value="sigma70-ECF"/>
    <property type="match status" value="1"/>
</dbReference>
<dbReference type="InterPro" id="IPR039425">
    <property type="entry name" value="RNA_pol_sigma-70-like"/>
</dbReference>
<dbReference type="GO" id="GO:0006352">
    <property type="term" value="P:DNA-templated transcription initiation"/>
    <property type="evidence" value="ECO:0007669"/>
    <property type="project" value="InterPro"/>
</dbReference>
<keyword evidence="4" id="KW-0238">DNA-binding</keyword>
<protein>
    <submittedName>
        <fullName evidence="7">RNA polymerase sigma-70 factor, ECF subfamily</fullName>
    </submittedName>
</protein>
<dbReference type="InterPro" id="IPR014284">
    <property type="entry name" value="RNA_pol_sigma-70_dom"/>
</dbReference>
<evidence type="ECO:0000256" key="1">
    <source>
        <dbReference type="ARBA" id="ARBA00010641"/>
    </source>
</evidence>
<evidence type="ECO:0000256" key="5">
    <source>
        <dbReference type="ARBA" id="ARBA00023163"/>
    </source>
</evidence>
<sequence>MDDSSIIELYWNRDERAVSETEKKYGKLCYRIAENILKHKEDSEECVNDTFMKAWNSIPPDRPMHFSAYLCQITKRLALSKYRYNTANKRQSDGCLSYEELSDIVSDKKTPEDARIMSELSNAINAFLMSEDKQNRIIFIRRYWYYDSIETIAESFKLNAKTVGSNLFRMRKRLKKYLEKEGFEL</sequence>
<evidence type="ECO:0000256" key="4">
    <source>
        <dbReference type="ARBA" id="ARBA00023125"/>
    </source>
</evidence>
<dbReference type="InterPro" id="IPR036388">
    <property type="entry name" value="WH-like_DNA-bd_sf"/>
</dbReference>
<evidence type="ECO:0000256" key="2">
    <source>
        <dbReference type="ARBA" id="ARBA00023015"/>
    </source>
</evidence>
<feature type="domain" description="RNA polymerase sigma-70 region 2" evidence="6">
    <location>
        <begin position="24"/>
        <end position="85"/>
    </location>
</feature>
<dbReference type="EMBL" id="FNWV01000005">
    <property type="protein sequence ID" value="SEH62481.1"/>
    <property type="molecule type" value="Genomic_DNA"/>
</dbReference>
<keyword evidence="2" id="KW-0805">Transcription regulation</keyword>
<dbReference type="InterPro" id="IPR013325">
    <property type="entry name" value="RNA_pol_sigma_r2"/>
</dbReference>
<dbReference type="Pfam" id="PF04542">
    <property type="entry name" value="Sigma70_r2"/>
    <property type="match status" value="1"/>
</dbReference>
<accession>A0A1H6JTA0</accession>
<reference evidence="7 8" key="1">
    <citation type="submission" date="2016-10" db="EMBL/GenBank/DDBJ databases">
        <authorList>
            <person name="de Groot N.N."/>
        </authorList>
    </citation>
    <scope>NUCLEOTIDE SEQUENCE [LARGE SCALE GENOMIC DNA]</scope>
    <source>
        <strain evidence="7 8">YAD2003</strain>
    </source>
</reference>
<dbReference type="SUPFAM" id="SSF88946">
    <property type="entry name" value="Sigma2 domain of RNA polymerase sigma factors"/>
    <property type="match status" value="1"/>
</dbReference>
<dbReference type="InterPro" id="IPR013324">
    <property type="entry name" value="RNA_pol_sigma_r3/r4-like"/>
</dbReference>
<dbReference type="GO" id="GO:0016987">
    <property type="term" value="F:sigma factor activity"/>
    <property type="evidence" value="ECO:0007669"/>
    <property type="project" value="UniProtKB-KW"/>
</dbReference>
<dbReference type="SUPFAM" id="SSF88659">
    <property type="entry name" value="Sigma3 and sigma4 domains of RNA polymerase sigma factors"/>
    <property type="match status" value="1"/>
</dbReference>
<gene>
    <name evidence="7" type="ORF">SAMN02910265_01832</name>
</gene>
<dbReference type="AlphaFoldDB" id="A0A1H6JTA0"/>
<evidence type="ECO:0000259" key="6">
    <source>
        <dbReference type="Pfam" id="PF04542"/>
    </source>
</evidence>
<keyword evidence="5" id="KW-0804">Transcription</keyword>
<keyword evidence="3" id="KW-0731">Sigma factor</keyword>
<dbReference type="Proteomes" id="UP000183190">
    <property type="component" value="Unassembled WGS sequence"/>
</dbReference>
<dbReference type="Gene3D" id="1.10.10.10">
    <property type="entry name" value="Winged helix-like DNA-binding domain superfamily/Winged helix DNA-binding domain"/>
    <property type="match status" value="1"/>
</dbReference>
<dbReference type="PANTHER" id="PTHR43133">
    <property type="entry name" value="RNA POLYMERASE ECF-TYPE SIGMA FACTO"/>
    <property type="match status" value="1"/>
</dbReference>
<evidence type="ECO:0000313" key="7">
    <source>
        <dbReference type="EMBL" id="SEH62481.1"/>
    </source>
</evidence>
<dbReference type="Gene3D" id="1.10.1740.10">
    <property type="match status" value="1"/>
</dbReference>
<comment type="similarity">
    <text evidence="1">Belongs to the sigma-70 factor family. ECF subfamily.</text>
</comment>
<evidence type="ECO:0000313" key="8">
    <source>
        <dbReference type="Proteomes" id="UP000183190"/>
    </source>
</evidence>
<dbReference type="InterPro" id="IPR007627">
    <property type="entry name" value="RNA_pol_sigma70_r2"/>
</dbReference>
<organism evidence="7 8">
    <name type="scientific">Ruminococcus flavefaciens</name>
    <dbReference type="NCBI Taxonomy" id="1265"/>
    <lineage>
        <taxon>Bacteria</taxon>
        <taxon>Bacillati</taxon>
        <taxon>Bacillota</taxon>
        <taxon>Clostridia</taxon>
        <taxon>Eubacteriales</taxon>
        <taxon>Oscillospiraceae</taxon>
        <taxon>Ruminococcus</taxon>
    </lineage>
</organism>
<dbReference type="RefSeq" id="WP_074716642.1">
    <property type="nucleotide sequence ID" value="NZ_FNWV01000005.1"/>
</dbReference>
<dbReference type="PANTHER" id="PTHR43133:SF8">
    <property type="entry name" value="RNA POLYMERASE SIGMA FACTOR HI_1459-RELATED"/>
    <property type="match status" value="1"/>
</dbReference>
<dbReference type="OrthoDB" id="9808901at2"/>
<proteinExistence type="inferred from homology"/>